<dbReference type="EMBL" id="CP012029">
    <property type="protein sequence ID" value="ALO26127.1"/>
    <property type="molecule type" value="Genomic_DNA"/>
</dbReference>
<evidence type="ECO:0000313" key="1">
    <source>
        <dbReference type="EMBL" id="ALO26127.1"/>
    </source>
</evidence>
<dbReference type="AlphaFoldDB" id="A0A0S2IR55"/>
<accession>A0A0S2IR55</accession>
<organism evidence="1">
    <name type="scientific">Leptospira borgpetersenii serovar Ballum</name>
    <dbReference type="NCBI Taxonomy" id="280505"/>
    <lineage>
        <taxon>Bacteria</taxon>
        <taxon>Pseudomonadati</taxon>
        <taxon>Spirochaetota</taxon>
        <taxon>Spirochaetia</taxon>
        <taxon>Leptospirales</taxon>
        <taxon>Leptospiraceae</taxon>
        <taxon>Leptospira</taxon>
    </lineage>
</organism>
<name>A0A0S2IR55_LEPBO</name>
<sequence>MKAPIVRLKSKEFYTKRFRNNHSRLNNLVYSSLPANYF</sequence>
<protein>
    <submittedName>
        <fullName evidence="1">Uncharacterized protein</fullName>
    </submittedName>
</protein>
<gene>
    <name evidence="1" type="ORF">LBBP_01848</name>
</gene>
<reference evidence="1 2" key="1">
    <citation type="journal article" date="2015" name="PLoS Negl. Trop. Dis.">
        <title>Distribution of Plasmids in Distinct Leptospira Pathogenic Species.</title>
        <authorList>
            <person name="Wang Y."/>
            <person name="Zhuang X."/>
            <person name="Zhong Y."/>
            <person name="Zhang C."/>
            <person name="Zhang Y."/>
            <person name="Zeng L."/>
            <person name="Zhu Y."/>
            <person name="He P."/>
            <person name="Dong K."/>
            <person name="Pal U."/>
            <person name="Guo X."/>
            <person name="Qin J."/>
        </authorList>
    </citation>
    <scope>NUCLEOTIDE SEQUENCE [LARGE SCALE GENOMIC DNA]</scope>
    <source>
        <strain evidence="1 2">56604</strain>
    </source>
</reference>
<proteinExistence type="predicted"/>
<evidence type="ECO:0000313" key="2">
    <source>
        <dbReference type="Proteomes" id="UP000058857"/>
    </source>
</evidence>
<dbReference type="Proteomes" id="UP000058857">
    <property type="component" value="Chromosome 1"/>
</dbReference>